<comment type="caution">
    <text evidence="2">The sequence shown here is derived from an EMBL/GenBank/DDBJ whole genome shotgun (WGS) entry which is preliminary data.</text>
</comment>
<dbReference type="EMBL" id="JAHXZJ010001119">
    <property type="protein sequence ID" value="KAH0554998.1"/>
    <property type="molecule type" value="Genomic_DNA"/>
</dbReference>
<organism evidence="2 3">
    <name type="scientific">Cotesia glomerata</name>
    <name type="common">Lepidopteran parasitic wasp</name>
    <name type="synonym">Apanteles glomeratus</name>
    <dbReference type="NCBI Taxonomy" id="32391"/>
    <lineage>
        <taxon>Eukaryota</taxon>
        <taxon>Metazoa</taxon>
        <taxon>Ecdysozoa</taxon>
        <taxon>Arthropoda</taxon>
        <taxon>Hexapoda</taxon>
        <taxon>Insecta</taxon>
        <taxon>Pterygota</taxon>
        <taxon>Neoptera</taxon>
        <taxon>Endopterygota</taxon>
        <taxon>Hymenoptera</taxon>
        <taxon>Apocrita</taxon>
        <taxon>Ichneumonoidea</taxon>
        <taxon>Braconidae</taxon>
        <taxon>Microgastrinae</taxon>
        <taxon>Cotesia</taxon>
    </lineage>
</organism>
<feature type="chain" id="PRO_5043428823" evidence="1">
    <location>
        <begin position="17"/>
        <end position="143"/>
    </location>
</feature>
<evidence type="ECO:0000256" key="1">
    <source>
        <dbReference type="SAM" id="SignalP"/>
    </source>
</evidence>
<gene>
    <name evidence="2" type="ORF">KQX54_014560</name>
</gene>
<reference evidence="2 3" key="1">
    <citation type="journal article" date="2021" name="J. Hered.">
        <title>A chromosome-level genome assembly of the parasitoid wasp, Cotesia glomerata (Hymenoptera: Braconidae).</title>
        <authorList>
            <person name="Pinto B.J."/>
            <person name="Weis J.J."/>
            <person name="Gamble T."/>
            <person name="Ode P.J."/>
            <person name="Paul R."/>
            <person name="Zaspel J.M."/>
        </authorList>
    </citation>
    <scope>NUCLEOTIDE SEQUENCE [LARGE SCALE GENOMIC DNA]</scope>
    <source>
        <strain evidence="2">CgM1</strain>
    </source>
</reference>
<keyword evidence="3" id="KW-1185">Reference proteome</keyword>
<feature type="signal peptide" evidence="1">
    <location>
        <begin position="1"/>
        <end position="16"/>
    </location>
</feature>
<accession>A0AAV7IN46</accession>
<dbReference type="AlphaFoldDB" id="A0AAV7IN46"/>
<protein>
    <submittedName>
        <fullName evidence="2">Uncharacterized protein</fullName>
    </submittedName>
</protein>
<sequence>MCKISLIIIIILTTSATFVENFQDGAVIKQSRLHFSDPEVQKLIDDGWSKLVSEGRGRNAIERGSVGLIKAQVQVKGKNKKYTILVRYYAKGVDSGFLWCYILAHINKNTSMFIDCYEGFWQHLTNPNHHQQYSLFYYLFENM</sequence>
<evidence type="ECO:0000313" key="3">
    <source>
        <dbReference type="Proteomes" id="UP000826195"/>
    </source>
</evidence>
<proteinExistence type="predicted"/>
<dbReference type="Proteomes" id="UP000826195">
    <property type="component" value="Unassembled WGS sequence"/>
</dbReference>
<evidence type="ECO:0000313" key="2">
    <source>
        <dbReference type="EMBL" id="KAH0554998.1"/>
    </source>
</evidence>
<keyword evidence="1" id="KW-0732">Signal</keyword>
<name>A0AAV7IN46_COTGL</name>